<keyword evidence="3 5" id="KW-1133">Transmembrane helix</keyword>
<dbReference type="PANTHER" id="PTHR31310">
    <property type="match status" value="1"/>
</dbReference>
<gene>
    <name evidence="7" type="ORF">B0H15DRAFT_509307</name>
</gene>
<feature type="transmembrane region" description="Helical" evidence="5">
    <location>
        <begin position="311"/>
        <end position="333"/>
    </location>
</feature>
<keyword evidence="8" id="KW-1185">Reference proteome</keyword>
<name>A0AAD6UIL9_9AGAR</name>
<feature type="transmembrane region" description="Helical" evidence="5">
    <location>
        <begin position="156"/>
        <end position="176"/>
    </location>
</feature>
<evidence type="ECO:0000256" key="4">
    <source>
        <dbReference type="ARBA" id="ARBA00023136"/>
    </source>
</evidence>
<proteinExistence type="predicted"/>
<dbReference type="InterPro" id="IPR026841">
    <property type="entry name" value="Aur1/Ipt1"/>
</dbReference>
<protein>
    <submittedName>
        <fullName evidence="7">PAP2 superfamily-domain-containing protein</fullName>
    </submittedName>
</protein>
<dbReference type="CDD" id="cd03386">
    <property type="entry name" value="PAP2_Aur1_like"/>
    <property type="match status" value="1"/>
</dbReference>
<sequence>MSFGAYAEPSIVLAILTAGVVLNRRRAPDTDAAWSPLSPTTEPLLATGDQPYRERVVFGRTVRSRNTAVWRHTRVSRALRRFPFLVEVWYWLLVYWTYQLARAFTAVTLKDDTLAVSREHALSLIRAEQQLGVFVEPAVQRFVLARPALLGALNRIYSFIHIPGTITFLAWLYAAAPQALFEARRRTLAVSNLMAFVVFTLWPCMPPRLLPAADGFGFVDTVHTGEVASVWTTNKFCNQLAAMPSLHFGYSFVIGLTVATLPSHPHAHARLVGLGKWVLGMSYPALILVAIVATANHYVLDAAAGFVVASVAWNVNGVLKSLLVVEDAFFYLLRVHKPRGAEEDSNKLFSPVLEMSEEGGWRRA</sequence>
<keyword evidence="4 5" id="KW-0472">Membrane</keyword>
<evidence type="ECO:0000256" key="5">
    <source>
        <dbReference type="SAM" id="Phobius"/>
    </source>
</evidence>
<evidence type="ECO:0000256" key="3">
    <source>
        <dbReference type="ARBA" id="ARBA00022989"/>
    </source>
</evidence>
<reference evidence="7" key="1">
    <citation type="submission" date="2023-03" db="EMBL/GenBank/DDBJ databases">
        <title>Massive genome expansion in bonnet fungi (Mycena s.s.) driven by repeated elements and novel gene families across ecological guilds.</title>
        <authorList>
            <consortium name="Lawrence Berkeley National Laboratory"/>
            <person name="Harder C.B."/>
            <person name="Miyauchi S."/>
            <person name="Viragh M."/>
            <person name="Kuo A."/>
            <person name="Thoen E."/>
            <person name="Andreopoulos B."/>
            <person name="Lu D."/>
            <person name="Skrede I."/>
            <person name="Drula E."/>
            <person name="Henrissat B."/>
            <person name="Morin E."/>
            <person name="Kohler A."/>
            <person name="Barry K."/>
            <person name="LaButti K."/>
            <person name="Morin E."/>
            <person name="Salamov A."/>
            <person name="Lipzen A."/>
            <person name="Mereny Z."/>
            <person name="Hegedus B."/>
            <person name="Baldrian P."/>
            <person name="Stursova M."/>
            <person name="Weitz H."/>
            <person name="Taylor A."/>
            <person name="Grigoriev I.V."/>
            <person name="Nagy L.G."/>
            <person name="Martin F."/>
            <person name="Kauserud H."/>
        </authorList>
    </citation>
    <scope>NUCLEOTIDE SEQUENCE</scope>
    <source>
        <strain evidence="7">CBHHK173m</strain>
    </source>
</reference>
<evidence type="ECO:0000313" key="7">
    <source>
        <dbReference type="EMBL" id="KAJ7100126.1"/>
    </source>
</evidence>
<organism evidence="7 8">
    <name type="scientific">Mycena belliarum</name>
    <dbReference type="NCBI Taxonomy" id="1033014"/>
    <lineage>
        <taxon>Eukaryota</taxon>
        <taxon>Fungi</taxon>
        <taxon>Dikarya</taxon>
        <taxon>Basidiomycota</taxon>
        <taxon>Agaricomycotina</taxon>
        <taxon>Agaricomycetes</taxon>
        <taxon>Agaricomycetidae</taxon>
        <taxon>Agaricales</taxon>
        <taxon>Marasmiineae</taxon>
        <taxon>Mycenaceae</taxon>
        <taxon>Mycena</taxon>
    </lineage>
</organism>
<comment type="subcellular location">
    <subcellularLocation>
        <location evidence="1">Membrane</location>
        <topology evidence="1">Multi-pass membrane protein</topology>
    </subcellularLocation>
</comment>
<evidence type="ECO:0000259" key="6">
    <source>
        <dbReference type="Pfam" id="PF14378"/>
    </source>
</evidence>
<feature type="domain" description="Inositolphosphotransferase Aur1/Ipt1" evidence="6">
    <location>
        <begin position="123"/>
        <end position="313"/>
    </location>
</feature>
<comment type="caution">
    <text evidence="7">The sequence shown here is derived from an EMBL/GenBank/DDBJ whole genome shotgun (WGS) entry which is preliminary data.</text>
</comment>
<dbReference type="InterPro" id="IPR052185">
    <property type="entry name" value="IPC_Synthase-Related"/>
</dbReference>
<evidence type="ECO:0000256" key="2">
    <source>
        <dbReference type="ARBA" id="ARBA00022692"/>
    </source>
</evidence>
<dbReference type="AlphaFoldDB" id="A0AAD6UIL9"/>
<feature type="transmembrane region" description="Helical" evidence="5">
    <location>
        <begin position="188"/>
        <end position="205"/>
    </location>
</feature>
<accession>A0AAD6UIL9</accession>
<feature type="transmembrane region" description="Helical" evidence="5">
    <location>
        <begin position="81"/>
        <end position="98"/>
    </location>
</feature>
<feature type="transmembrane region" description="Helical" evidence="5">
    <location>
        <begin position="277"/>
        <end position="299"/>
    </location>
</feature>
<keyword evidence="2 5" id="KW-0812">Transmembrane</keyword>
<evidence type="ECO:0000313" key="8">
    <source>
        <dbReference type="Proteomes" id="UP001222325"/>
    </source>
</evidence>
<evidence type="ECO:0000256" key="1">
    <source>
        <dbReference type="ARBA" id="ARBA00004141"/>
    </source>
</evidence>
<dbReference type="PANTHER" id="PTHR31310:SF7">
    <property type="entry name" value="PA-PHOSPHATASE RELATED-FAMILY PROTEIN DDB_G0268928"/>
    <property type="match status" value="1"/>
</dbReference>
<dbReference type="GO" id="GO:0016020">
    <property type="term" value="C:membrane"/>
    <property type="evidence" value="ECO:0007669"/>
    <property type="project" value="UniProtKB-SubCell"/>
</dbReference>
<dbReference type="Proteomes" id="UP001222325">
    <property type="component" value="Unassembled WGS sequence"/>
</dbReference>
<dbReference type="Pfam" id="PF14378">
    <property type="entry name" value="PAP2_3"/>
    <property type="match status" value="1"/>
</dbReference>
<feature type="transmembrane region" description="Helical" evidence="5">
    <location>
        <begin position="248"/>
        <end position="265"/>
    </location>
</feature>
<dbReference type="EMBL" id="JARJCN010000006">
    <property type="protein sequence ID" value="KAJ7100126.1"/>
    <property type="molecule type" value="Genomic_DNA"/>
</dbReference>
<feature type="transmembrane region" description="Helical" evidence="5">
    <location>
        <begin position="6"/>
        <end position="22"/>
    </location>
</feature>